<keyword evidence="3" id="KW-1185">Reference proteome</keyword>
<dbReference type="OrthoDB" id="9786534at2"/>
<keyword evidence="1" id="KW-0472">Membrane</keyword>
<dbReference type="PATRIC" id="fig|1137281.3.peg.815"/>
<dbReference type="Pfam" id="PF21900">
    <property type="entry name" value="DUF6920"/>
    <property type="match status" value="1"/>
</dbReference>
<proteinExistence type="predicted"/>
<dbReference type="AlphaFoldDB" id="M7MMQ9"/>
<keyword evidence="1" id="KW-1133">Transmembrane helix</keyword>
<dbReference type="InterPro" id="IPR054213">
    <property type="entry name" value="DUF6920"/>
</dbReference>
<protein>
    <submittedName>
        <fullName evidence="2">Uncharacterized protein</fullName>
    </submittedName>
</protein>
<feature type="transmembrane region" description="Helical" evidence="1">
    <location>
        <begin position="64"/>
        <end position="84"/>
    </location>
</feature>
<evidence type="ECO:0000256" key="1">
    <source>
        <dbReference type="SAM" id="Phobius"/>
    </source>
</evidence>
<feature type="transmembrane region" description="Helical" evidence="1">
    <location>
        <begin position="39"/>
        <end position="59"/>
    </location>
</feature>
<evidence type="ECO:0000313" key="2">
    <source>
        <dbReference type="EMBL" id="EMQ96326.1"/>
    </source>
</evidence>
<dbReference type="GeneID" id="98640734"/>
<sequence>MKYLFSFILLVHAALHLLGFAKAFHLAEINTLSQNISKPIGTLWFLTFLLFSITTATYIKNYRFWFVFAFIALILSQILILMFWKDAKFGTLANILILIVSLSAYGQFQFDKMVERETKEILKDAQTKNPSFISEKDILHLPEAVKKWLINSRVIGQEKRQTIQLKQIGEMRTKPNSKWMPFTATQTFNVQIPGFVWETKVEAMPFIWMRGRDKLYQGQGNMLIKLANLIPVVNESNNKQINSGAMIRFLAEICWFPSAAINNYIVWESISENSAKATLTIKDISVSGIFKFSTEGDITSFEAKRYYGGKTNSKLETWRINMTSHKTFDGVKIPNKSNVSWKLEEGDFNWLNLEIIDVNGVVNKKTE</sequence>
<evidence type="ECO:0000313" key="3">
    <source>
        <dbReference type="Proteomes" id="UP000012024"/>
    </source>
</evidence>
<feature type="transmembrane region" description="Helical" evidence="1">
    <location>
        <begin position="90"/>
        <end position="108"/>
    </location>
</feature>
<dbReference type="eggNOG" id="ENOG502ZA6T">
    <property type="taxonomic scope" value="Bacteria"/>
</dbReference>
<accession>M7MMQ9</accession>
<dbReference type="RefSeq" id="WP_007647925.1">
    <property type="nucleotide sequence ID" value="NZ_ANLA01000004.1"/>
</dbReference>
<organism evidence="2 3">
    <name type="scientific">Xanthomarina gelatinilytica</name>
    <dbReference type="NCBI Taxonomy" id="1137281"/>
    <lineage>
        <taxon>Bacteria</taxon>
        <taxon>Pseudomonadati</taxon>
        <taxon>Bacteroidota</taxon>
        <taxon>Flavobacteriia</taxon>
        <taxon>Flavobacteriales</taxon>
        <taxon>Flavobacteriaceae</taxon>
        <taxon>Xanthomarina</taxon>
    </lineage>
</organism>
<dbReference type="EMBL" id="ANLA01000004">
    <property type="protein sequence ID" value="EMQ96326.1"/>
    <property type="molecule type" value="Genomic_DNA"/>
</dbReference>
<dbReference type="Proteomes" id="UP000012024">
    <property type="component" value="Unassembled WGS sequence"/>
</dbReference>
<comment type="caution">
    <text evidence="2">The sequence shown here is derived from an EMBL/GenBank/DDBJ whole genome shotgun (WGS) entry which is preliminary data.</text>
</comment>
<reference evidence="2 3" key="1">
    <citation type="submission" date="2012-12" db="EMBL/GenBank/DDBJ databases">
        <title>Genome assembly of Formosa sp. AK20.</title>
        <authorList>
            <person name="Kumar R."/>
            <person name="Khatri I."/>
            <person name="Vaidya B."/>
            <person name="Subramanian S."/>
            <person name="Pinnaka A."/>
        </authorList>
    </citation>
    <scope>NUCLEOTIDE SEQUENCE [LARGE SCALE GENOMIC DNA]</scope>
    <source>
        <strain evidence="2 3">AK20</strain>
    </source>
</reference>
<gene>
    <name evidence="2" type="ORF">D778_02216</name>
</gene>
<keyword evidence="1" id="KW-0812">Transmembrane</keyword>
<name>M7MMQ9_9FLAO</name>